<evidence type="ECO:0000313" key="4">
    <source>
        <dbReference type="Proteomes" id="UP000054408"/>
    </source>
</evidence>
<sequence length="651" mass="69888">MGSAGARNHHASVFADDDDDVTLTEVLVHDAQSKSSTLATPTPVATANDLIFGNESNDDSASNDIFYDAGSSNSSWDDAWKAQQQQQQQQQQAVSPAFDFGPETISMDLTAALPTATQTLSVGLPVAAGSGGPQQQLDFVIQSPSVEIIPWSELEILGELGAGGQASVVHASWRFTDVAVKVVAGVQSKAQVVMLLEEVAVLCTLRHTNTILCMGVCSEPEASRIAIVTEYMAGGDLAGLIHRPQTPTPVETKLRILFDANRGLHYLHATEAVQVHRDIKPSNILLTDRLDAKLADFGISGTKSAATSGMLTHRYASPEMLAGKPATWADDMYAMGLVMVELLSDGVRPFAWLADARQRTTDNYYAHPYRPADGSAPASDYVPLEFMSPCLPDLVAIIARCFSEPASRPTTADVLNSLNKARTAVKRGTHVPDSPLMRKRHEAGVFGPPAPQPQTYQPPQAYGQQQQQQAYQQQASTYMPQIPASRMQQPAYDIATPELAPTSSSGPARRSAGQQYDVRNMMMPPSYGNRSETLTSTTQSTTGGGSGTYSSSPMPLPVYTSNSTATGTFGSSSGTAPMSSTPTPEAREQHERRYSISSSPELAVQAEAPPAKMQLRRQTRSKKRSAGPSYQQAPPTAAPAKVSSRRRKSKY</sequence>
<organism evidence="3 4">
    <name type="scientific">Thecamonas trahens ATCC 50062</name>
    <dbReference type="NCBI Taxonomy" id="461836"/>
    <lineage>
        <taxon>Eukaryota</taxon>
        <taxon>Apusozoa</taxon>
        <taxon>Apusomonadida</taxon>
        <taxon>Apusomonadidae</taxon>
        <taxon>Thecamonas</taxon>
    </lineage>
</organism>
<keyword evidence="3" id="KW-0418">Kinase</keyword>
<dbReference type="SUPFAM" id="SSF56112">
    <property type="entry name" value="Protein kinase-like (PK-like)"/>
    <property type="match status" value="1"/>
</dbReference>
<reference evidence="3 4" key="1">
    <citation type="submission" date="2010-05" db="EMBL/GenBank/DDBJ databases">
        <title>The Genome Sequence of Thecamonas trahens ATCC 50062.</title>
        <authorList>
            <consortium name="The Broad Institute Genome Sequencing Platform"/>
            <person name="Russ C."/>
            <person name="Cuomo C."/>
            <person name="Shea T."/>
            <person name="Young S.K."/>
            <person name="Zeng Q."/>
            <person name="Koehrsen M."/>
            <person name="Haas B."/>
            <person name="Borodovsky M."/>
            <person name="Guigo R."/>
            <person name="Alvarado L."/>
            <person name="Berlin A."/>
            <person name="Bochicchio J."/>
            <person name="Borenstein D."/>
            <person name="Chapman S."/>
            <person name="Chen Z."/>
            <person name="Freedman E."/>
            <person name="Gellesch M."/>
            <person name="Goldberg J."/>
            <person name="Griggs A."/>
            <person name="Gujja S."/>
            <person name="Heilman E."/>
            <person name="Heiman D."/>
            <person name="Hepburn T."/>
            <person name="Howarth C."/>
            <person name="Jen D."/>
            <person name="Larson L."/>
            <person name="Mehta T."/>
            <person name="Park D."/>
            <person name="Pearson M."/>
            <person name="Roberts A."/>
            <person name="Saif S."/>
            <person name="Shenoy N."/>
            <person name="Sisk P."/>
            <person name="Stolte C."/>
            <person name="Sykes S."/>
            <person name="Thomson T."/>
            <person name="Walk T."/>
            <person name="White J."/>
            <person name="Yandava C."/>
            <person name="Burger G."/>
            <person name="Gray M.W."/>
            <person name="Holland P.W.H."/>
            <person name="King N."/>
            <person name="Lang F.B.F."/>
            <person name="Roger A.J."/>
            <person name="Ruiz-Trillo I."/>
            <person name="Lander E."/>
            <person name="Nusbaum C."/>
        </authorList>
    </citation>
    <scope>NUCLEOTIDE SEQUENCE [LARGE SCALE GENOMIC DNA]</scope>
    <source>
        <strain evidence="3 4">ATCC 50062</strain>
    </source>
</reference>
<evidence type="ECO:0000313" key="3">
    <source>
        <dbReference type="EMBL" id="KNC52885.1"/>
    </source>
</evidence>
<accession>A0A0L0DKW8</accession>
<protein>
    <submittedName>
        <fullName evidence="3">TKL protein kinase</fullName>
    </submittedName>
</protein>
<dbReference type="GeneID" id="25567592"/>
<dbReference type="InterPro" id="IPR001245">
    <property type="entry name" value="Ser-Thr/Tyr_kinase_cat_dom"/>
</dbReference>
<dbReference type="InterPro" id="IPR051681">
    <property type="entry name" value="Ser/Thr_Kinases-Pseudokinases"/>
</dbReference>
<dbReference type="GO" id="GO:0004674">
    <property type="term" value="F:protein serine/threonine kinase activity"/>
    <property type="evidence" value="ECO:0007669"/>
    <property type="project" value="TreeGrafter"/>
</dbReference>
<feature type="compositionally biased region" description="Low complexity" evidence="1">
    <location>
        <begin position="531"/>
        <end position="541"/>
    </location>
</feature>
<feature type="region of interest" description="Disordered" evidence="1">
    <location>
        <begin position="497"/>
        <end position="651"/>
    </location>
</feature>
<dbReference type="Gene3D" id="3.30.200.20">
    <property type="entry name" value="Phosphorylase Kinase, domain 1"/>
    <property type="match status" value="1"/>
</dbReference>
<keyword evidence="3" id="KW-0808">Transferase</keyword>
<proteinExistence type="predicted"/>
<dbReference type="PROSITE" id="PS50011">
    <property type="entry name" value="PROTEIN_KINASE_DOM"/>
    <property type="match status" value="1"/>
</dbReference>
<dbReference type="AlphaFoldDB" id="A0A0L0DKW8"/>
<evidence type="ECO:0000259" key="2">
    <source>
        <dbReference type="PROSITE" id="PS50011"/>
    </source>
</evidence>
<dbReference type="eggNOG" id="KOG0192">
    <property type="taxonomic scope" value="Eukaryota"/>
</dbReference>
<dbReference type="OrthoDB" id="4062651at2759"/>
<keyword evidence="4" id="KW-1185">Reference proteome</keyword>
<dbReference type="RefSeq" id="XP_013754984.1">
    <property type="nucleotide sequence ID" value="XM_013899530.1"/>
</dbReference>
<dbReference type="Pfam" id="PF07714">
    <property type="entry name" value="PK_Tyr_Ser-Thr"/>
    <property type="match status" value="1"/>
</dbReference>
<dbReference type="InterPro" id="IPR011009">
    <property type="entry name" value="Kinase-like_dom_sf"/>
</dbReference>
<feature type="compositionally biased region" description="Low complexity" evidence="1">
    <location>
        <begin position="453"/>
        <end position="470"/>
    </location>
</feature>
<dbReference type="GO" id="GO:0005524">
    <property type="term" value="F:ATP binding"/>
    <property type="evidence" value="ECO:0007669"/>
    <property type="project" value="InterPro"/>
</dbReference>
<dbReference type="Gene3D" id="1.10.510.10">
    <property type="entry name" value="Transferase(Phosphotransferase) domain 1"/>
    <property type="match status" value="1"/>
</dbReference>
<feature type="compositionally biased region" description="Basic and acidic residues" evidence="1">
    <location>
        <begin position="585"/>
        <end position="594"/>
    </location>
</feature>
<feature type="compositionally biased region" description="Basic residues" evidence="1">
    <location>
        <begin position="614"/>
        <end position="625"/>
    </location>
</feature>
<gene>
    <name evidence="3" type="ORF">AMSG_09042</name>
</gene>
<dbReference type="Proteomes" id="UP000054408">
    <property type="component" value="Unassembled WGS sequence"/>
</dbReference>
<evidence type="ECO:0000256" key="1">
    <source>
        <dbReference type="SAM" id="MobiDB-lite"/>
    </source>
</evidence>
<feature type="region of interest" description="Disordered" evidence="1">
    <location>
        <begin position="441"/>
        <end position="470"/>
    </location>
</feature>
<dbReference type="STRING" id="461836.A0A0L0DKW8"/>
<dbReference type="SMART" id="SM00220">
    <property type="entry name" value="S_TKc"/>
    <property type="match status" value="1"/>
</dbReference>
<feature type="domain" description="Protein kinase" evidence="2">
    <location>
        <begin position="154"/>
        <end position="425"/>
    </location>
</feature>
<dbReference type="PANTHER" id="PTHR44329">
    <property type="entry name" value="SERINE/THREONINE-PROTEIN KINASE TNNI3K-RELATED"/>
    <property type="match status" value="1"/>
</dbReference>
<dbReference type="EMBL" id="GL349476">
    <property type="protein sequence ID" value="KNC52885.1"/>
    <property type="molecule type" value="Genomic_DNA"/>
</dbReference>
<dbReference type="InterPro" id="IPR000719">
    <property type="entry name" value="Prot_kinase_dom"/>
</dbReference>
<feature type="compositionally biased region" description="Low complexity" evidence="1">
    <location>
        <begin position="560"/>
        <end position="575"/>
    </location>
</feature>
<dbReference type="OMA" id="VEWPASN"/>
<name>A0A0L0DKW8_THETB</name>